<dbReference type="GO" id="GO:0005576">
    <property type="term" value="C:extracellular region"/>
    <property type="evidence" value="ECO:0007669"/>
    <property type="project" value="UniProtKB-SubCell"/>
</dbReference>
<dbReference type="InterPro" id="IPR011330">
    <property type="entry name" value="Glyco_hydro/deAcase_b/a-brl"/>
</dbReference>
<accession>A0A839H8S4</accession>
<evidence type="ECO:0000256" key="1">
    <source>
        <dbReference type="ARBA" id="ARBA00004613"/>
    </source>
</evidence>
<reference evidence="4 5" key="1">
    <citation type="journal article" date="2020" name="Arch. Microbiol.">
        <title>The genome sequence of the giant phototrophic gammaproteobacterium Thiospirillum jenense gives insight into its physiological properties and phylogenetic relationships.</title>
        <authorList>
            <person name="Imhoff J.F."/>
            <person name="Meyer T.E."/>
            <person name="Kyndt J.A."/>
        </authorList>
    </citation>
    <scope>NUCLEOTIDE SEQUENCE [LARGE SCALE GENOMIC DNA]</scope>
    <source>
        <strain evidence="4 5">DSM 216</strain>
    </source>
</reference>
<comment type="subcellular location">
    <subcellularLocation>
        <location evidence="1">Secreted</location>
    </subcellularLocation>
</comment>
<dbReference type="Proteomes" id="UP000548632">
    <property type="component" value="Unassembled WGS sequence"/>
</dbReference>
<dbReference type="GO" id="GO:0005975">
    <property type="term" value="P:carbohydrate metabolic process"/>
    <property type="evidence" value="ECO:0007669"/>
    <property type="project" value="InterPro"/>
</dbReference>
<protein>
    <submittedName>
        <fullName evidence="4">Polysaccharide deacetylase family protein</fullName>
    </submittedName>
</protein>
<comment type="caution">
    <text evidence="4">The sequence shown here is derived from an EMBL/GenBank/DDBJ whole genome shotgun (WGS) entry which is preliminary data.</text>
</comment>
<dbReference type="Pfam" id="PF01522">
    <property type="entry name" value="Polysacc_deac_1"/>
    <property type="match status" value="2"/>
</dbReference>
<dbReference type="PROSITE" id="PS51677">
    <property type="entry name" value="NODB"/>
    <property type="match status" value="1"/>
</dbReference>
<dbReference type="EMBL" id="JABVCQ010000006">
    <property type="protein sequence ID" value="MBB1125374.1"/>
    <property type="molecule type" value="Genomic_DNA"/>
</dbReference>
<dbReference type="Gene3D" id="3.20.20.370">
    <property type="entry name" value="Glycoside hydrolase/deacetylase"/>
    <property type="match status" value="1"/>
</dbReference>
<evidence type="ECO:0000256" key="2">
    <source>
        <dbReference type="ARBA" id="ARBA00022729"/>
    </source>
</evidence>
<dbReference type="CDD" id="cd10918">
    <property type="entry name" value="CE4_NodB_like_5s_6s"/>
    <property type="match status" value="1"/>
</dbReference>
<keyword evidence="2" id="KW-0732">Signal</keyword>
<proteinExistence type="predicted"/>
<feature type="domain" description="NodB homology" evidence="3">
    <location>
        <begin position="84"/>
        <end position="339"/>
    </location>
</feature>
<name>A0A839H8S4_9GAMM</name>
<dbReference type="SUPFAM" id="SSF88713">
    <property type="entry name" value="Glycoside hydrolase/deacetylase"/>
    <property type="match status" value="1"/>
</dbReference>
<evidence type="ECO:0000313" key="4">
    <source>
        <dbReference type="EMBL" id="MBB1125374.1"/>
    </source>
</evidence>
<dbReference type="PANTHER" id="PTHR34216:SF3">
    <property type="entry name" value="POLY-BETA-1,6-N-ACETYL-D-GLUCOSAMINE N-DEACETYLASE"/>
    <property type="match status" value="1"/>
</dbReference>
<dbReference type="InterPro" id="IPR051398">
    <property type="entry name" value="Polysacch_Deacetylase"/>
</dbReference>
<dbReference type="RefSeq" id="WP_182582669.1">
    <property type="nucleotide sequence ID" value="NZ_JABVCQ010000006.1"/>
</dbReference>
<evidence type="ECO:0000259" key="3">
    <source>
        <dbReference type="PROSITE" id="PS51677"/>
    </source>
</evidence>
<dbReference type="AlphaFoldDB" id="A0A839H8S4"/>
<dbReference type="PANTHER" id="PTHR34216">
    <property type="match status" value="1"/>
</dbReference>
<gene>
    <name evidence="4" type="ORF">HUK38_03900</name>
</gene>
<sequence>MIIPPIRFHTTYRAMASLLSPAGNRAALSVLIYHRVIPEPDALLPDVVDAATFTQQVLALHTCFNVLPLAEAIERLIKHALPERAVCLTFDDGYADNLTVAAPILVKYGLPATCFIATDYLEGGRMFNDTVIEAVRRAAPITVSLDSLGLGQYDLSSAAKKLAAIDHLIAQVKYLPAAQRLERINQLTAVLTNEPLPTDLMLTGGQVQQLAAMGIEIGAHTASHPILTQLSLTEVRDDITRGRARLESLLNSQIKLFAYPNGKPNTDYTADHIQLIQDLGFIGAVSTAWGCAHSTTDHYQLPRFTPWAKQPERFIQQLLRNLLRRQTIPSLLTRSINHH</sequence>
<keyword evidence="5" id="KW-1185">Reference proteome</keyword>
<evidence type="ECO:0000313" key="5">
    <source>
        <dbReference type="Proteomes" id="UP000548632"/>
    </source>
</evidence>
<dbReference type="GO" id="GO:0016810">
    <property type="term" value="F:hydrolase activity, acting on carbon-nitrogen (but not peptide) bonds"/>
    <property type="evidence" value="ECO:0007669"/>
    <property type="project" value="InterPro"/>
</dbReference>
<organism evidence="4 5">
    <name type="scientific">Thiospirillum jenense</name>
    <dbReference type="NCBI Taxonomy" id="1653858"/>
    <lineage>
        <taxon>Bacteria</taxon>
        <taxon>Pseudomonadati</taxon>
        <taxon>Pseudomonadota</taxon>
        <taxon>Gammaproteobacteria</taxon>
        <taxon>Chromatiales</taxon>
        <taxon>Chromatiaceae</taxon>
        <taxon>Thiospirillum</taxon>
    </lineage>
</organism>
<dbReference type="InterPro" id="IPR002509">
    <property type="entry name" value="NODB_dom"/>
</dbReference>